<dbReference type="Proteomes" id="UP000005481">
    <property type="component" value="Unassembled WGS sequence"/>
</dbReference>
<evidence type="ECO:0000313" key="8">
    <source>
        <dbReference type="Proteomes" id="UP000005481"/>
    </source>
</evidence>
<dbReference type="InterPro" id="IPR045864">
    <property type="entry name" value="aa-tRNA-synth_II/BPL/LPL"/>
</dbReference>
<keyword evidence="3 5" id="KW-0067">ATP-binding</keyword>
<dbReference type="GO" id="GO:0006355">
    <property type="term" value="P:regulation of DNA-templated transcription"/>
    <property type="evidence" value="ECO:0007669"/>
    <property type="project" value="UniProtKB-UniRule"/>
</dbReference>
<dbReference type="PROSITE" id="PS51733">
    <property type="entry name" value="BPL_LPL_CATALYTIC"/>
    <property type="match status" value="1"/>
</dbReference>
<evidence type="ECO:0000259" key="6">
    <source>
        <dbReference type="PROSITE" id="PS51733"/>
    </source>
</evidence>
<dbReference type="GO" id="GO:0003677">
    <property type="term" value="F:DNA binding"/>
    <property type="evidence" value="ECO:0007669"/>
    <property type="project" value="UniProtKB-UniRule"/>
</dbReference>
<dbReference type="InterPro" id="IPR030855">
    <property type="entry name" value="Bifunct_BirA"/>
</dbReference>
<feature type="binding site" evidence="5">
    <location>
        <position position="114"/>
    </location>
    <ligand>
        <name>biotin</name>
        <dbReference type="ChEBI" id="CHEBI:57586"/>
    </ligand>
</feature>
<comment type="caution">
    <text evidence="7">The sequence shown here is derived from an EMBL/GenBank/DDBJ whole genome shotgun (WGS) entry which is preliminary data.</text>
</comment>
<gene>
    <name evidence="5" type="primary">birA</name>
    <name evidence="7" type="ORF">HMPREF0080_00875</name>
</gene>
<comment type="similarity">
    <text evidence="5">Belongs to the biotin--protein ligase family.</text>
</comment>
<dbReference type="STRING" id="861450.HMPREF0080_00875"/>
<keyword evidence="5" id="KW-0678">Repressor</keyword>
<evidence type="ECO:0000256" key="4">
    <source>
        <dbReference type="ARBA" id="ARBA00023267"/>
    </source>
</evidence>
<comment type="function">
    <text evidence="5">Acts both as a biotin--[acetyl-CoA-carboxylase] ligase and a repressor.</text>
</comment>
<organism evidence="7 8">
    <name type="scientific">Anaeroglobus geminatus F0357</name>
    <dbReference type="NCBI Taxonomy" id="861450"/>
    <lineage>
        <taxon>Bacteria</taxon>
        <taxon>Bacillati</taxon>
        <taxon>Bacillota</taxon>
        <taxon>Negativicutes</taxon>
        <taxon>Veillonellales</taxon>
        <taxon>Veillonellaceae</taxon>
        <taxon>Anaeroglobus</taxon>
    </lineage>
</organism>
<dbReference type="SUPFAM" id="SSF46785">
    <property type="entry name" value="Winged helix' DNA-binding domain"/>
    <property type="match status" value="1"/>
</dbReference>
<dbReference type="Pfam" id="PF08279">
    <property type="entry name" value="HTH_11"/>
    <property type="match status" value="1"/>
</dbReference>
<sequence length="322" mass="35561">MRQDILEYLLEHRGEFVSGQKLSDVLGITRTAVWKHICTLREKGYVVESFTKKGYRLTGVPELLDADAVSVSLHTKSIGRTIVYRERADSTNTLAKELADKGAVEGTVVTAEEQSGGKGRLERSFYSPYAKGLWFSVILRPPFPPIEVSKITLLAAVAVTRTLHRFGLAGCVIKWPNDLLVNGRKIVGILTELSATMEQVGYVVLGIGINTTVTLDEMPEEIRAGATSFAAEGIIVSRNELWRAVMESLEKYYEKAKKEGFSSILDEWRILSSTLGKTVEVTLPRETLIGRAVDIDGDGNLLVMSEKGMERVVAGDVRVRTK</sequence>
<accession>G9YGV5</accession>
<dbReference type="InterPro" id="IPR036388">
    <property type="entry name" value="WH-like_DNA-bd_sf"/>
</dbReference>
<comment type="caution">
    <text evidence="5">Lacks conserved residue(s) required for the propagation of feature annotation.</text>
</comment>
<dbReference type="InterPro" id="IPR011991">
    <property type="entry name" value="ArsR-like_HTH"/>
</dbReference>
<dbReference type="GO" id="GO:0004077">
    <property type="term" value="F:biotin--[biotin carboxyl-carrier protein] ligase activity"/>
    <property type="evidence" value="ECO:0007669"/>
    <property type="project" value="UniProtKB-UniRule"/>
</dbReference>
<dbReference type="InterPro" id="IPR003142">
    <property type="entry name" value="BPL_C"/>
</dbReference>
<evidence type="ECO:0000256" key="1">
    <source>
        <dbReference type="ARBA" id="ARBA00022598"/>
    </source>
</evidence>
<feature type="domain" description="BPL/LPL catalytic" evidence="6">
    <location>
        <begin position="67"/>
        <end position="257"/>
    </location>
</feature>
<dbReference type="GO" id="GO:0005524">
    <property type="term" value="F:ATP binding"/>
    <property type="evidence" value="ECO:0007669"/>
    <property type="project" value="UniProtKB-UniRule"/>
</dbReference>
<keyword evidence="2 5" id="KW-0547">Nucleotide-binding</keyword>
<dbReference type="Gene3D" id="1.10.10.10">
    <property type="entry name" value="Winged helix-like DNA-binding domain superfamily/Winged helix DNA-binding domain"/>
    <property type="match status" value="1"/>
</dbReference>
<dbReference type="PANTHER" id="PTHR12835:SF5">
    <property type="entry name" value="BIOTIN--PROTEIN LIGASE"/>
    <property type="match status" value="1"/>
</dbReference>
<dbReference type="GO" id="GO:0016740">
    <property type="term" value="F:transferase activity"/>
    <property type="evidence" value="ECO:0007669"/>
    <property type="project" value="UniProtKB-ARBA"/>
</dbReference>
<dbReference type="NCBIfam" id="TIGR00121">
    <property type="entry name" value="birA_ligase"/>
    <property type="match status" value="1"/>
</dbReference>
<dbReference type="InterPro" id="IPR004143">
    <property type="entry name" value="BPL_LPL_catalytic"/>
</dbReference>
<dbReference type="InterPro" id="IPR004408">
    <property type="entry name" value="Biotin_CoA_COase_ligase"/>
</dbReference>
<keyword evidence="1 5" id="KW-0436">Ligase</keyword>
<dbReference type="PANTHER" id="PTHR12835">
    <property type="entry name" value="BIOTIN PROTEIN LIGASE"/>
    <property type="match status" value="1"/>
</dbReference>
<proteinExistence type="inferred from homology"/>
<dbReference type="HOGENOM" id="CLU_051096_0_0_9"/>
<evidence type="ECO:0000256" key="3">
    <source>
        <dbReference type="ARBA" id="ARBA00022840"/>
    </source>
</evidence>
<keyword evidence="5" id="KW-0804">Transcription</keyword>
<dbReference type="Gene3D" id="3.30.930.10">
    <property type="entry name" value="Bira Bifunctional Protein, Domain 2"/>
    <property type="match status" value="1"/>
</dbReference>
<reference evidence="7 8" key="1">
    <citation type="submission" date="2011-08" db="EMBL/GenBank/DDBJ databases">
        <authorList>
            <person name="Weinstock G."/>
            <person name="Sodergren E."/>
            <person name="Clifton S."/>
            <person name="Fulton L."/>
            <person name="Fulton B."/>
            <person name="Courtney L."/>
            <person name="Fronick C."/>
            <person name="Harrison M."/>
            <person name="Strong C."/>
            <person name="Farmer C."/>
            <person name="Delahaunty K."/>
            <person name="Markovic C."/>
            <person name="Hall O."/>
            <person name="Minx P."/>
            <person name="Tomlinson C."/>
            <person name="Mitreva M."/>
            <person name="Hou S."/>
            <person name="Chen J."/>
            <person name="Wollam A."/>
            <person name="Pepin K.H."/>
            <person name="Johnson M."/>
            <person name="Bhonagiri V."/>
            <person name="Zhang X."/>
            <person name="Suruliraj S."/>
            <person name="Warren W."/>
            <person name="Chinwalla A."/>
            <person name="Mardis E.R."/>
            <person name="Wilson R.K."/>
        </authorList>
    </citation>
    <scope>NUCLEOTIDE SEQUENCE [LARGE SCALE GENOMIC DNA]</scope>
    <source>
        <strain evidence="7 8">F0357</strain>
    </source>
</reference>
<evidence type="ECO:0000256" key="2">
    <source>
        <dbReference type="ARBA" id="ARBA00022741"/>
    </source>
</evidence>
<dbReference type="Pfam" id="PF02237">
    <property type="entry name" value="BPL_C"/>
    <property type="match status" value="1"/>
</dbReference>
<dbReference type="OrthoDB" id="9807064at2"/>
<dbReference type="CDD" id="cd16442">
    <property type="entry name" value="BPL"/>
    <property type="match status" value="1"/>
</dbReference>
<evidence type="ECO:0000256" key="5">
    <source>
        <dbReference type="HAMAP-Rule" id="MF_00978"/>
    </source>
</evidence>
<dbReference type="SUPFAM" id="SSF55681">
    <property type="entry name" value="Class II aaRS and biotin synthetases"/>
    <property type="match status" value="1"/>
</dbReference>
<keyword evidence="8" id="KW-1185">Reference proteome</keyword>
<dbReference type="InterPro" id="IPR013196">
    <property type="entry name" value="HTH_11"/>
</dbReference>
<dbReference type="InterPro" id="IPR036390">
    <property type="entry name" value="WH_DNA-bd_sf"/>
</dbReference>
<protein>
    <recommendedName>
        <fullName evidence="5">Bifunctional ligase/repressor BirA</fullName>
    </recommendedName>
    <alternativeName>
        <fullName evidence="5">Biotin--[acetyl-CoA-carboxylase] ligase</fullName>
        <ecNumber evidence="5">6.3.4.15</ecNumber>
    </alternativeName>
    <alternativeName>
        <fullName evidence="5">Biotin--protein ligase</fullName>
    </alternativeName>
    <alternativeName>
        <fullName evidence="5">Biotin-[acetyl-CoA carboxylase] synthetase</fullName>
    </alternativeName>
</protein>
<feature type="binding site" evidence="5">
    <location>
        <begin position="90"/>
        <end position="92"/>
    </location>
    <ligand>
        <name>biotin</name>
        <dbReference type="ChEBI" id="CHEBI:57586"/>
    </ligand>
</feature>
<dbReference type="Pfam" id="PF03099">
    <property type="entry name" value="BPL_LplA_LipB"/>
    <property type="match status" value="1"/>
</dbReference>
<dbReference type="AlphaFoldDB" id="G9YGV5"/>
<dbReference type="PATRIC" id="fig|861450.3.peg.828"/>
<dbReference type="eggNOG" id="COG1654">
    <property type="taxonomic scope" value="Bacteria"/>
</dbReference>
<dbReference type="CDD" id="cd00090">
    <property type="entry name" value="HTH_ARSR"/>
    <property type="match status" value="1"/>
</dbReference>
<feature type="DNA-binding region" description="H-T-H motif" evidence="5">
    <location>
        <begin position="19"/>
        <end position="38"/>
    </location>
</feature>
<dbReference type="eggNOG" id="COG0340">
    <property type="taxonomic scope" value="Bacteria"/>
</dbReference>
<dbReference type="EC" id="6.3.4.15" evidence="5"/>
<dbReference type="GO" id="GO:0005737">
    <property type="term" value="C:cytoplasm"/>
    <property type="evidence" value="ECO:0007669"/>
    <property type="project" value="TreeGrafter"/>
</dbReference>
<feature type="binding site" evidence="5">
    <location>
        <position position="185"/>
    </location>
    <ligand>
        <name>biotin</name>
        <dbReference type="ChEBI" id="CHEBI:57586"/>
    </ligand>
</feature>
<keyword evidence="5" id="KW-0238">DNA-binding</keyword>
<dbReference type="HAMAP" id="MF_00978">
    <property type="entry name" value="Bifunct_BirA"/>
    <property type="match status" value="1"/>
</dbReference>
<dbReference type="RefSeq" id="WP_006789861.1">
    <property type="nucleotide sequence ID" value="NZ_JH417580.1"/>
</dbReference>
<dbReference type="SUPFAM" id="SSF50037">
    <property type="entry name" value="C-terminal domain of transcriptional repressors"/>
    <property type="match status" value="1"/>
</dbReference>
<evidence type="ECO:0000313" key="7">
    <source>
        <dbReference type="EMBL" id="EHM41653.1"/>
    </source>
</evidence>
<dbReference type="Gene3D" id="2.30.30.100">
    <property type="match status" value="1"/>
</dbReference>
<keyword evidence="5" id="KW-0805">Transcription regulation</keyword>
<dbReference type="GO" id="GO:0009249">
    <property type="term" value="P:protein lipoylation"/>
    <property type="evidence" value="ECO:0007669"/>
    <property type="project" value="UniProtKB-ARBA"/>
</dbReference>
<comment type="catalytic activity">
    <reaction evidence="5">
        <text>biotin + L-lysyl-[protein] + ATP = N(6)-biotinyl-L-lysyl-[protein] + AMP + diphosphate + H(+)</text>
        <dbReference type="Rhea" id="RHEA:11756"/>
        <dbReference type="Rhea" id="RHEA-COMP:9752"/>
        <dbReference type="Rhea" id="RHEA-COMP:10505"/>
        <dbReference type="ChEBI" id="CHEBI:15378"/>
        <dbReference type="ChEBI" id="CHEBI:29969"/>
        <dbReference type="ChEBI" id="CHEBI:30616"/>
        <dbReference type="ChEBI" id="CHEBI:33019"/>
        <dbReference type="ChEBI" id="CHEBI:57586"/>
        <dbReference type="ChEBI" id="CHEBI:83144"/>
        <dbReference type="ChEBI" id="CHEBI:456215"/>
        <dbReference type="EC" id="6.3.4.15"/>
    </reaction>
</comment>
<name>G9YGV5_9FIRM</name>
<keyword evidence="4 5" id="KW-0092">Biotin</keyword>
<dbReference type="InterPro" id="IPR008988">
    <property type="entry name" value="Transcriptional_repressor_C"/>
</dbReference>
<dbReference type="EMBL" id="AGCJ01000030">
    <property type="protein sequence ID" value="EHM41653.1"/>
    <property type="molecule type" value="Genomic_DNA"/>
</dbReference>